<name>R7YRY7_CONA1</name>
<evidence type="ECO:0008006" key="13">
    <source>
        <dbReference type="Google" id="ProtNLM"/>
    </source>
</evidence>
<dbReference type="PROSITE" id="PS00086">
    <property type="entry name" value="CYTOCHROME_P450"/>
    <property type="match status" value="1"/>
</dbReference>
<feature type="transmembrane region" description="Helical" evidence="10">
    <location>
        <begin position="6"/>
        <end position="27"/>
    </location>
</feature>
<sequence length="504" mass="58213">MVVQGSFTVLFGALVFGLFAFVLYSQLTTYLARRQIKQDNGCKPPQARYAHKDPLFGLDFLWENIKKGKEYKLLENAQRRFARLGNTFTAKMFLMPVIATIEPENVKTILSLKFKDFSLGPREEMLGPLLGRGIFTTDGERWQHSRHMIRPNFARDQVADLQAFERHIKDLFKLIPRDGSMVDLQDLFFRFTIDSATEFLFGQSTHTLREDGKTSGSAFASAFNHAQYDVMMNVRLQALRHFKRDPKAREAIKFCHDFVDQFVDQAVEYRETHDLEKAAPEGKYLFLHELARQTTDRRRLRDELLNVLLAGRDTTASLLSNMFWQLAKRPDVWEKLQAEVAELDGQPPSYQQLRNMKYLKYCLNESLRTHPVVPGNSRFAIRDTVIPLGGGPDGTAPLFVKKGTLIMYSPWSMHRRKDFYGPDADEYRPERWETLRPGWEYLPFNGGPRICLGQQYALTEAGYVTTRILQEFKGIESRDPEPWQESLTLTLCSRNGTKVSLTPR</sequence>
<evidence type="ECO:0000256" key="6">
    <source>
        <dbReference type="ARBA" id="ARBA00023004"/>
    </source>
</evidence>
<feature type="binding site" description="axial binding residue" evidence="8">
    <location>
        <position position="451"/>
    </location>
    <ligand>
        <name>heme</name>
        <dbReference type="ChEBI" id="CHEBI:30413"/>
    </ligand>
    <ligandPart>
        <name>Fe</name>
        <dbReference type="ChEBI" id="CHEBI:18248"/>
    </ligandPart>
</feature>
<dbReference type="InterPro" id="IPR002402">
    <property type="entry name" value="Cyt_P450_E_grp-II"/>
</dbReference>
<keyword evidence="5 9" id="KW-0560">Oxidoreductase</keyword>
<dbReference type="HOGENOM" id="CLU_001570_27_0_1"/>
<dbReference type="OrthoDB" id="1470350at2759"/>
<dbReference type="AlphaFoldDB" id="R7YRY7"/>
<dbReference type="CDD" id="cd11063">
    <property type="entry name" value="CYP52"/>
    <property type="match status" value="1"/>
</dbReference>
<dbReference type="InterPro" id="IPR047146">
    <property type="entry name" value="Cyt_P450_E_CYP52_fungi"/>
</dbReference>
<evidence type="ECO:0000256" key="9">
    <source>
        <dbReference type="RuleBase" id="RU000461"/>
    </source>
</evidence>
<keyword evidence="10" id="KW-0472">Membrane</keyword>
<dbReference type="PRINTS" id="PR00385">
    <property type="entry name" value="P450"/>
</dbReference>
<dbReference type="eggNOG" id="KOG0157">
    <property type="taxonomic scope" value="Eukaryota"/>
</dbReference>
<keyword evidence="10" id="KW-0812">Transmembrane</keyword>
<dbReference type="SUPFAM" id="SSF48264">
    <property type="entry name" value="Cytochrome P450"/>
    <property type="match status" value="1"/>
</dbReference>
<dbReference type="PANTHER" id="PTHR24287:SF17">
    <property type="entry name" value="P450, PUTATIVE (EUROFUNG)-RELATED"/>
    <property type="match status" value="1"/>
</dbReference>
<keyword evidence="7 9" id="KW-0503">Monooxygenase</keyword>
<dbReference type="RefSeq" id="XP_007779982.1">
    <property type="nucleotide sequence ID" value="XM_007781792.1"/>
</dbReference>
<dbReference type="GO" id="GO:0005506">
    <property type="term" value="F:iron ion binding"/>
    <property type="evidence" value="ECO:0007669"/>
    <property type="project" value="InterPro"/>
</dbReference>
<dbReference type="Proteomes" id="UP000016924">
    <property type="component" value="Unassembled WGS sequence"/>
</dbReference>
<dbReference type="OMA" id="AKNPRIW"/>
<dbReference type="PANTHER" id="PTHR24287">
    <property type="entry name" value="P450, PUTATIVE (EUROFUNG)-RELATED"/>
    <property type="match status" value="1"/>
</dbReference>
<dbReference type="Pfam" id="PF00067">
    <property type="entry name" value="p450"/>
    <property type="match status" value="1"/>
</dbReference>
<gene>
    <name evidence="11" type="ORF">W97_03898</name>
</gene>
<keyword evidence="12" id="KW-1185">Reference proteome</keyword>
<evidence type="ECO:0000256" key="4">
    <source>
        <dbReference type="ARBA" id="ARBA00022723"/>
    </source>
</evidence>
<comment type="similarity">
    <text evidence="2 9">Belongs to the cytochrome P450 family.</text>
</comment>
<evidence type="ECO:0000256" key="10">
    <source>
        <dbReference type="SAM" id="Phobius"/>
    </source>
</evidence>
<dbReference type="EMBL" id="JH767569">
    <property type="protein sequence ID" value="EON64665.1"/>
    <property type="molecule type" value="Genomic_DNA"/>
</dbReference>
<comment type="cofactor">
    <cofactor evidence="1 8">
        <name>heme</name>
        <dbReference type="ChEBI" id="CHEBI:30413"/>
    </cofactor>
</comment>
<keyword evidence="3 8" id="KW-0349">Heme</keyword>
<dbReference type="STRING" id="1168221.R7YRY7"/>
<accession>R7YRY7</accession>
<reference evidence="12" key="1">
    <citation type="submission" date="2012-06" db="EMBL/GenBank/DDBJ databases">
        <title>The genome sequence of Coniosporium apollinis CBS 100218.</title>
        <authorList>
            <consortium name="The Broad Institute Genome Sequencing Platform"/>
            <person name="Cuomo C."/>
            <person name="Gorbushina A."/>
            <person name="Noack S."/>
            <person name="Walker B."/>
            <person name="Young S.K."/>
            <person name="Zeng Q."/>
            <person name="Gargeya S."/>
            <person name="Fitzgerald M."/>
            <person name="Haas B."/>
            <person name="Abouelleil A."/>
            <person name="Alvarado L."/>
            <person name="Arachchi H.M."/>
            <person name="Berlin A.M."/>
            <person name="Chapman S.B."/>
            <person name="Goldberg J."/>
            <person name="Griggs A."/>
            <person name="Gujja S."/>
            <person name="Hansen M."/>
            <person name="Howarth C."/>
            <person name="Imamovic A."/>
            <person name="Larimer J."/>
            <person name="McCowan C."/>
            <person name="Montmayeur A."/>
            <person name="Murphy C."/>
            <person name="Neiman D."/>
            <person name="Pearson M."/>
            <person name="Priest M."/>
            <person name="Roberts A."/>
            <person name="Saif S."/>
            <person name="Shea T."/>
            <person name="Sisk P."/>
            <person name="Sykes S."/>
            <person name="Wortman J."/>
            <person name="Nusbaum C."/>
            <person name="Birren B."/>
        </authorList>
    </citation>
    <scope>NUCLEOTIDE SEQUENCE [LARGE SCALE GENOMIC DNA]</scope>
    <source>
        <strain evidence="12">CBS 100218</strain>
    </source>
</reference>
<dbReference type="PRINTS" id="PR01239">
    <property type="entry name" value="EP450IICYP52"/>
</dbReference>
<dbReference type="GO" id="GO:0016712">
    <property type="term" value="F:oxidoreductase activity, acting on paired donors, with incorporation or reduction of molecular oxygen, reduced flavin or flavoprotein as one donor, and incorporation of one atom of oxygen"/>
    <property type="evidence" value="ECO:0007669"/>
    <property type="project" value="InterPro"/>
</dbReference>
<evidence type="ECO:0000256" key="7">
    <source>
        <dbReference type="ARBA" id="ARBA00023033"/>
    </source>
</evidence>
<dbReference type="PRINTS" id="PR00464">
    <property type="entry name" value="EP450II"/>
</dbReference>
<evidence type="ECO:0000313" key="11">
    <source>
        <dbReference type="EMBL" id="EON64665.1"/>
    </source>
</evidence>
<proteinExistence type="inferred from homology"/>
<evidence type="ECO:0000256" key="1">
    <source>
        <dbReference type="ARBA" id="ARBA00001971"/>
    </source>
</evidence>
<dbReference type="InterPro" id="IPR036396">
    <property type="entry name" value="Cyt_P450_sf"/>
</dbReference>
<evidence type="ECO:0000313" key="12">
    <source>
        <dbReference type="Proteomes" id="UP000016924"/>
    </source>
</evidence>
<evidence type="ECO:0000256" key="5">
    <source>
        <dbReference type="ARBA" id="ARBA00023002"/>
    </source>
</evidence>
<dbReference type="GeneID" id="19901209"/>
<protein>
    <recommendedName>
        <fullName evidence="13">Cytochrome P450 alkane hydroxylase</fullName>
    </recommendedName>
</protein>
<keyword evidence="4 8" id="KW-0479">Metal-binding</keyword>
<evidence type="ECO:0000256" key="8">
    <source>
        <dbReference type="PIRSR" id="PIRSR602402-1"/>
    </source>
</evidence>
<keyword evidence="6 8" id="KW-0408">Iron</keyword>
<organism evidence="11 12">
    <name type="scientific">Coniosporium apollinis (strain CBS 100218)</name>
    <name type="common">Rock-inhabiting black yeast</name>
    <dbReference type="NCBI Taxonomy" id="1168221"/>
    <lineage>
        <taxon>Eukaryota</taxon>
        <taxon>Fungi</taxon>
        <taxon>Dikarya</taxon>
        <taxon>Ascomycota</taxon>
        <taxon>Pezizomycotina</taxon>
        <taxon>Dothideomycetes</taxon>
        <taxon>Dothideomycetes incertae sedis</taxon>
        <taxon>Coniosporium</taxon>
    </lineage>
</organism>
<evidence type="ECO:0000256" key="3">
    <source>
        <dbReference type="ARBA" id="ARBA00022617"/>
    </source>
</evidence>
<dbReference type="InterPro" id="IPR001128">
    <property type="entry name" value="Cyt_P450"/>
</dbReference>
<evidence type="ECO:0000256" key="2">
    <source>
        <dbReference type="ARBA" id="ARBA00010617"/>
    </source>
</evidence>
<dbReference type="GO" id="GO:0020037">
    <property type="term" value="F:heme binding"/>
    <property type="evidence" value="ECO:0007669"/>
    <property type="project" value="InterPro"/>
</dbReference>
<keyword evidence="10" id="KW-1133">Transmembrane helix</keyword>
<dbReference type="Gene3D" id="1.10.630.10">
    <property type="entry name" value="Cytochrome P450"/>
    <property type="match status" value="1"/>
</dbReference>
<dbReference type="InterPro" id="IPR002974">
    <property type="entry name" value="Cyt_P450_E_CYP52_ascomycetes"/>
</dbReference>
<dbReference type="InterPro" id="IPR017972">
    <property type="entry name" value="Cyt_P450_CS"/>
</dbReference>